<sequence length="132" mass="14285">MKASADQVLDKLVEKLSVVAPACTGFYQYGRLSAQLPCITVQTTEIKTSKNGQKDELQVLVIISADALTANADRLLITLCQNVQKALLAEQKINSNLDGLAREIAELADAKIIAPDPNQPTAQGLLNYKITY</sequence>
<organism evidence="1 2">
    <name type="scientific">Pseudoalteromonas ulvae</name>
    <dbReference type="NCBI Taxonomy" id="107327"/>
    <lineage>
        <taxon>Bacteria</taxon>
        <taxon>Pseudomonadati</taxon>
        <taxon>Pseudomonadota</taxon>
        <taxon>Gammaproteobacteria</taxon>
        <taxon>Alteromonadales</taxon>
        <taxon>Pseudoalteromonadaceae</taxon>
        <taxon>Pseudoalteromonas</taxon>
    </lineage>
</organism>
<reference evidence="1 2" key="1">
    <citation type="submission" date="2017-02" db="EMBL/GenBank/DDBJ databases">
        <title>Pseudoalteromonas ulvae TC14 Genome.</title>
        <authorList>
            <person name="Molmeret M."/>
        </authorList>
    </citation>
    <scope>NUCLEOTIDE SEQUENCE [LARGE SCALE GENOMIC DNA]</scope>
    <source>
        <strain evidence="1">TC14</strain>
    </source>
</reference>
<gene>
    <name evidence="1" type="ORF">B1199_03070</name>
</gene>
<accession>A0A244CUI6</accession>
<dbReference type="Proteomes" id="UP000194841">
    <property type="component" value="Unassembled WGS sequence"/>
</dbReference>
<keyword evidence="2" id="KW-1185">Reference proteome</keyword>
<protein>
    <submittedName>
        <fullName evidence="1">Uncharacterized protein</fullName>
    </submittedName>
</protein>
<evidence type="ECO:0000313" key="1">
    <source>
        <dbReference type="EMBL" id="OUL59265.1"/>
    </source>
</evidence>
<dbReference type="RefSeq" id="WP_086742658.1">
    <property type="nucleotide sequence ID" value="NZ_MWPV01000001.1"/>
</dbReference>
<dbReference type="EMBL" id="MWPV01000001">
    <property type="protein sequence ID" value="OUL59265.1"/>
    <property type="molecule type" value="Genomic_DNA"/>
</dbReference>
<proteinExistence type="predicted"/>
<comment type="caution">
    <text evidence="1">The sequence shown here is derived from an EMBL/GenBank/DDBJ whole genome shotgun (WGS) entry which is preliminary data.</text>
</comment>
<name>A0A244CUI6_PSEDV</name>
<dbReference type="AlphaFoldDB" id="A0A244CUI6"/>
<evidence type="ECO:0000313" key="2">
    <source>
        <dbReference type="Proteomes" id="UP000194841"/>
    </source>
</evidence>